<evidence type="ECO:0000259" key="1">
    <source>
        <dbReference type="Pfam" id="PF13490"/>
    </source>
</evidence>
<sequence length="82" mass="9760">MSCKEVSELLSQSIERRLSLRETLRLRMHLLVCDACARFKRQMEFLHAAARAYAQRGMSTARQWVLARTARERIRGRLQRER</sequence>
<protein>
    <recommendedName>
        <fullName evidence="1">Putative zinc-finger domain-containing protein</fullName>
    </recommendedName>
</protein>
<dbReference type="AlphaFoldDB" id="A0A1F6UW31"/>
<feature type="domain" description="Putative zinc-finger" evidence="1">
    <location>
        <begin position="3"/>
        <end position="37"/>
    </location>
</feature>
<reference evidence="2 3" key="1">
    <citation type="journal article" date="2016" name="Nat. Commun.">
        <title>Thousands of microbial genomes shed light on interconnected biogeochemical processes in an aquifer system.</title>
        <authorList>
            <person name="Anantharaman K."/>
            <person name="Brown C.T."/>
            <person name="Hug L.A."/>
            <person name="Sharon I."/>
            <person name="Castelle C.J."/>
            <person name="Probst A.J."/>
            <person name="Thomas B.C."/>
            <person name="Singh A."/>
            <person name="Wilkins M.J."/>
            <person name="Karaoz U."/>
            <person name="Brodie E.L."/>
            <person name="Williams K.H."/>
            <person name="Hubbard S.S."/>
            <person name="Banfield J.F."/>
        </authorList>
    </citation>
    <scope>NUCLEOTIDE SEQUENCE [LARGE SCALE GENOMIC DNA]</scope>
</reference>
<accession>A0A1F6UW31</accession>
<organism evidence="2 3">
    <name type="scientific">Candidatus Muproteobacteria bacterium RBG_16_60_9</name>
    <dbReference type="NCBI Taxonomy" id="1817755"/>
    <lineage>
        <taxon>Bacteria</taxon>
        <taxon>Pseudomonadati</taxon>
        <taxon>Pseudomonadota</taxon>
        <taxon>Candidatus Muproteobacteria</taxon>
    </lineage>
</organism>
<comment type="caution">
    <text evidence="2">The sequence shown here is derived from an EMBL/GenBank/DDBJ whole genome shotgun (WGS) entry which is preliminary data.</text>
</comment>
<dbReference type="Pfam" id="PF13490">
    <property type="entry name" value="zf-HC2"/>
    <property type="match status" value="1"/>
</dbReference>
<dbReference type="InterPro" id="IPR027383">
    <property type="entry name" value="Znf_put"/>
</dbReference>
<proteinExistence type="predicted"/>
<evidence type="ECO:0000313" key="3">
    <source>
        <dbReference type="Proteomes" id="UP000179076"/>
    </source>
</evidence>
<dbReference type="Proteomes" id="UP000179076">
    <property type="component" value="Unassembled WGS sequence"/>
</dbReference>
<name>A0A1F6UW31_9PROT</name>
<dbReference type="EMBL" id="MFSP01000194">
    <property type="protein sequence ID" value="OGI61504.1"/>
    <property type="molecule type" value="Genomic_DNA"/>
</dbReference>
<gene>
    <name evidence="2" type="ORF">A2W18_13695</name>
</gene>
<evidence type="ECO:0000313" key="2">
    <source>
        <dbReference type="EMBL" id="OGI61504.1"/>
    </source>
</evidence>